<feature type="non-terminal residue" evidence="3">
    <location>
        <position position="1"/>
    </location>
</feature>
<feature type="compositionally biased region" description="Polar residues" evidence="1">
    <location>
        <begin position="197"/>
        <end position="218"/>
    </location>
</feature>
<accession>A0A8K0GA20</accession>
<dbReference type="PANTHER" id="PTHR19303:SF71">
    <property type="entry name" value="ZINC FINGER PHD-TYPE DOMAIN-CONTAINING PROTEIN"/>
    <property type="match status" value="1"/>
</dbReference>
<comment type="caution">
    <text evidence="3">The sequence shown here is derived from an EMBL/GenBank/DDBJ whole genome shotgun (WGS) entry which is preliminary data.</text>
</comment>
<feature type="compositionally biased region" description="Basic and acidic residues" evidence="1">
    <location>
        <begin position="183"/>
        <end position="192"/>
    </location>
</feature>
<keyword evidence="4" id="KW-1185">Reference proteome</keyword>
<dbReference type="Proteomes" id="UP000801492">
    <property type="component" value="Unassembled WGS sequence"/>
</dbReference>
<dbReference type="GO" id="GO:0003677">
    <property type="term" value="F:DNA binding"/>
    <property type="evidence" value="ECO:0007669"/>
    <property type="project" value="TreeGrafter"/>
</dbReference>
<sequence>KQVGQVSSQERGKLVTLVSTINAVGIAVPPVFVYSRVRNPDEYLNGCPVSSVAFGNKSGWMISELFPSVLRRIVQYVNSSKDNQILLLLDNHKSHTVLYCIKHCSENGIILLSFPPHTTHRAQSLDVGIYGPFKNVVLSRKRITIRNIAKLARKTYTAFCDEDFIPSSVTAIPLESIRGNETTPEREPKENIAIENENASASTSSYGIGRCSTLSPRN</sequence>
<evidence type="ECO:0000313" key="4">
    <source>
        <dbReference type="Proteomes" id="UP000801492"/>
    </source>
</evidence>
<dbReference type="InterPro" id="IPR050863">
    <property type="entry name" value="CenT-Element_Derived"/>
</dbReference>
<dbReference type="AlphaFoldDB" id="A0A8K0GA20"/>
<feature type="domain" description="DDE-1" evidence="2">
    <location>
        <begin position="56"/>
        <end position="137"/>
    </location>
</feature>
<organism evidence="3 4">
    <name type="scientific">Ignelater luminosus</name>
    <name type="common">Cucubano</name>
    <name type="synonym">Pyrophorus luminosus</name>
    <dbReference type="NCBI Taxonomy" id="2038154"/>
    <lineage>
        <taxon>Eukaryota</taxon>
        <taxon>Metazoa</taxon>
        <taxon>Ecdysozoa</taxon>
        <taxon>Arthropoda</taxon>
        <taxon>Hexapoda</taxon>
        <taxon>Insecta</taxon>
        <taxon>Pterygota</taxon>
        <taxon>Neoptera</taxon>
        <taxon>Endopterygota</taxon>
        <taxon>Coleoptera</taxon>
        <taxon>Polyphaga</taxon>
        <taxon>Elateriformia</taxon>
        <taxon>Elateroidea</taxon>
        <taxon>Elateridae</taxon>
        <taxon>Agrypninae</taxon>
        <taxon>Pyrophorini</taxon>
        <taxon>Ignelater</taxon>
    </lineage>
</organism>
<dbReference type="EMBL" id="VTPC01035269">
    <property type="protein sequence ID" value="KAF2891271.1"/>
    <property type="molecule type" value="Genomic_DNA"/>
</dbReference>
<proteinExistence type="predicted"/>
<gene>
    <name evidence="3" type="ORF">ILUMI_14902</name>
</gene>
<feature type="region of interest" description="Disordered" evidence="1">
    <location>
        <begin position="176"/>
        <end position="218"/>
    </location>
</feature>
<evidence type="ECO:0000259" key="2">
    <source>
        <dbReference type="Pfam" id="PF03184"/>
    </source>
</evidence>
<dbReference type="GO" id="GO:0005634">
    <property type="term" value="C:nucleus"/>
    <property type="evidence" value="ECO:0007669"/>
    <property type="project" value="TreeGrafter"/>
</dbReference>
<evidence type="ECO:0000256" key="1">
    <source>
        <dbReference type="SAM" id="MobiDB-lite"/>
    </source>
</evidence>
<protein>
    <recommendedName>
        <fullName evidence="2">DDE-1 domain-containing protein</fullName>
    </recommendedName>
</protein>
<evidence type="ECO:0000313" key="3">
    <source>
        <dbReference type="EMBL" id="KAF2891271.1"/>
    </source>
</evidence>
<dbReference type="PANTHER" id="PTHR19303">
    <property type="entry name" value="TRANSPOSON"/>
    <property type="match status" value="1"/>
</dbReference>
<name>A0A8K0GA20_IGNLU</name>
<dbReference type="OrthoDB" id="8187571at2759"/>
<reference evidence="3" key="1">
    <citation type="submission" date="2019-08" db="EMBL/GenBank/DDBJ databases">
        <title>The genome of the North American firefly Photinus pyralis.</title>
        <authorList>
            <consortium name="Photinus pyralis genome working group"/>
            <person name="Fallon T.R."/>
            <person name="Sander Lower S.E."/>
            <person name="Weng J.-K."/>
        </authorList>
    </citation>
    <scope>NUCLEOTIDE SEQUENCE</scope>
    <source>
        <strain evidence="3">TRF0915ILg1</strain>
        <tissue evidence="3">Whole body</tissue>
    </source>
</reference>
<dbReference type="InterPro" id="IPR004875">
    <property type="entry name" value="DDE_SF_endonuclease_dom"/>
</dbReference>
<dbReference type="Pfam" id="PF03184">
    <property type="entry name" value="DDE_1"/>
    <property type="match status" value="1"/>
</dbReference>